<feature type="transmembrane region" description="Helical" evidence="6">
    <location>
        <begin position="297"/>
        <end position="314"/>
    </location>
</feature>
<dbReference type="PANTHER" id="PTHR23504">
    <property type="entry name" value="MAJOR FACILITATOR SUPERFAMILY DOMAIN-CONTAINING PROTEIN 10"/>
    <property type="match status" value="1"/>
</dbReference>
<keyword evidence="4 6" id="KW-1133">Transmembrane helix</keyword>
<dbReference type="InterPro" id="IPR036259">
    <property type="entry name" value="MFS_trans_sf"/>
</dbReference>
<evidence type="ECO:0000313" key="8">
    <source>
        <dbReference type="Proteomes" id="UP001610563"/>
    </source>
</evidence>
<protein>
    <submittedName>
        <fullName evidence="7">Major facilitator superfamily domain-containing protein</fullName>
    </submittedName>
</protein>
<evidence type="ECO:0000256" key="6">
    <source>
        <dbReference type="SAM" id="Phobius"/>
    </source>
</evidence>
<sequence>MSTTEETTRDGKREYSSLRKQLIILGKAFSIVPFLRGLGSLVGPVIGGYLAEPVKAFPTVFRGNTTFEAYPYLLPNLVVIVCTAGSAVVLLFFLEETHPGLRGASKFDGLRRGCRRFKVLIGWGREEGSYEAVSSVGEDIELHDAPNRTDTERVEPELPPVRPSPWTQQVILQVLALSLLAFHKVSSDVIIPIFLATASGPAERATASNNISFLTPTAGFGMAPPSISTLLLMQAIAAVVAQLLVVPWTITRWGALRSFRWSSLVIPWLYCFTPFTAQLVAPLSIIAISVDLLVKGMLVNIGYVASAILITNTAPGPQHLATINGVAASLSCLARSVGAAVSGSMFHQGLHIGNLGLPFWTLAGVALVGAVLSWALRDEP</sequence>
<keyword evidence="2" id="KW-0813">Transport</keyword>
<organism evidence="7 8">
    <name type="scientific">Aspergillus keveii</name>
    <dbReference type="NCBI Taxonomy" id="714993"/>
    <lineage>
        <taxon>Eukaryota</taxon>
        <taxon>Fungi</taxon>
        <taxon>Dikarya</taxon>
        <taxon>Ascomycota</taxon>
        <taxon>Pezizomycotina</taxon>
        <taxon>Eurotiomycetes</taxon>
        <taxon>Eurotiomycetidae</taxon>
        <taxon>Eurotiales</taxon>
        <taxon>Aspergillaceae</taxon>
        <taxon>Aspergillus</taxon>
        <taxon>Aspergillus subgen. Nidulantes</taxon>
    </lineage>
</organism>
<evidence type="ECO:0000313" key="7">
    <source>
        <dbReference type="EMBL" id="KAL2786239.1"/>
    </source>
</evidence>
<evidence type="ECO:0000256" key="2">
    <source>
        <dbReference type="ARBA" id="ARBA00022448"/>
    </source>
</evidence>
<accession>A0ABR4FSN2</accession>
<keyword evidence="5 6" id="KW-0472">Membrane</keyword>
<dbReference type="Gene3D" id="1.20.1250.20">
    <property type="entry name" value="MFS general substrate transporter like domains"/>
    <property type="match status" value="1"/>
</dbReference>
<feature type="transmembrane region" description="Helical" evidence="6">
    <location>
        <begin position="230"/>
        <end position="250"/>
    </location>
</feature>
<comment type="subcellular location">
    <subcellularLocation>
        <location evidence="1">Membrane</location>
        <topology evidence="1">Multi-pass membrane protein</topology>
    </subcellularLocation>
</comment>
<proteinExistence type="predicted"/>
<evidence type="ECO:0000256" key="4">
    <source>
        <dbReference type="ARBA" id="ARBA00022989"/>
    </source>
</evidence>
<feature type="transmembrane region" description="Helical" evidence="6">
    <location>
        <begin position="22"/>
        <end position="50"/>
    </location>
</feature>
<dbReference type="SUPFAM" id="SSF103473">
    <property type="entry name" value="MFS general substrate transporter"/>
    <property type="match status" value="1"/>
</dbReference>
<evidence type="ECO:0000256" key="5">
    <source>
        <dbReference type="ARBA" id="ARBA00023136"/>
    </source>
</evidence>
<keyword evidence="8" id="KW-1185">Reference proteome</keyword>
<evidence type="ECO:0000256" key="1">
    <source>
        <dbReference type="ARBA" id="ARBA00004141"/>
    </source>
</evidence>
<evidence type="ECO:0000256" key="3">
    <source>
        <dbReference type="ARBA" id="ARBA00022692"/>
    </source>
</evidence>
<dbReference type="PANTHER" id="PTHR23504:SF15">
    <property type="entry name" value="MAJOR FACILITATOR SUPERFAMILY (MFS) PROFILE DOMAIN-CONTAINING PROTEIN"/>
    <property type="match status" value="1"/>
</dbReference>
<keyword evidence="3 6" id="KW-0812">Transmembrane</keyword>
<gene>
    <name evidence="7" type="ORF">BJX66DRAFT_37076</name>
</gene>
<dbReference type="EMBL" id="JBFTWV010000122">
    <property type="protein sequence ID" value="KAL2786239.1"/>
    <property type="molecule type" value="Genomic_DNA"/>
</dbReference>
<feature type="transmembrane region" description="Helical" evidence="6">
    <location>
        <begin position="265"/>
        <end position="290"/>
    </location>
</feature>
<comment type="caution">
    <text evidence="7">The sequence shown here is derived from an EMBL/GenBank/DDBJ whole genome shotgun (WGS) entry which is preliminary data.</text>
</comment>
<name>A0ABR4FSN2_9EURO</name>
<reference evidence="7 8" key="1">
    <citation type="submission" date="2024-07" db="EMBL/GenBank/DDBJ databases">
        <title>Section-level genome sequencing and comparative genomics of Aspergillus sections Usti and Cavernicolus.</title>
        <authorList>
            <consortium name="Lawrence Berkeley National Laboratory"/>
            <person name="Nybo J.L."/>
            <person name="Vesth T.C."/>
            <person name="Theobald S."/>
            <person name="Frisvad J.C."/>
            <person name="Larsen T.O."/>
            <person name="Kjaerboelling I."/>
            <person name="Rothschild-Mancinelli K."/>
            <person name="Lyhne E.K."/>
            <person name="Kogle M.E."/>
            <person name="Barry K."/>
            <person name="Clum A."/>
            <person name="Na H."/>
            <person name="Ledsgaard L."/>
            <person name="Lin J."/>
            <person name="Lipzen A."/>
            <person name="Kuo A."/>
            <person name="Riley R."/>
            <person name="Mondo S."/>
            <person name="Labutti K."/>
            <person name="Haridas S."/>
            <person name="Pangalinan J."/>
            <person name="Salamov A.A."/>
            <person name="Simmons B.A."/>
            <person name="Magnuson J.K."/>
            <person name="Chen J."/>
            <person name="Drula E."/>
            <person name="Henrissat B."/>
            <person name="Wiebenga A."/>
            <person name="Lubbers R.J."/>
            <person name="Gomes A.C."/>
            <person name="Makela M.R."/>
            <person name="Stajich J."/>
            <person name="Grigoriev I.V."/>
            <person name="Mortensen U.H."/>
            <person name="De Vries R.P."/>
            <person name="Baker S.E."/>
            <person name="Andersen M.R."/>
        </authorList>
    </citation>
    <scope>NUCLEOTIDE SEQUENCE [LARGE SCALE GENOMIC DNA]</scope>
    <source>
        <strain evidence="7 8">CBS 209.92</strain>
    </source>
</reference>
<feature type="transmembrane region" description="Helical" evidence="6">
    <location>
        <begin position="70"/>
        <end position="94"/>
    </location>
</feature>
<feature type="transmembrane region" description="Helical" evidence="6">
    <location>
        <begin position="355"/>
        <end position="376"/>
    </location>
</feature>
<dbReference type="Proteomes" id="UP001610563">
    <property type="component" value="Unassembled WGS sequence"/>
</dbReference>